<evidence type="ECO:0000313" key="3">
    <source>
        <dbReference type="Proteomes" id="UP000253998"/>
    </source>
</evidence>
<protein>
    <recommendedName>
        <fullName evidence="4">DUF945 family protein</fullName>
    </recommendedName>
</protein>
<dbReference type="AlphaFoldDB" id="A0A8B2U8E3"/>
<comment type="caution">
    <text evidence="2">The sequence shown here is derived from an EMBL/GenBank/DDBJ whole genome shotgun (WGS) entry which is preliminary data.</text>
</comment>
<evidence type="ECO:0000313" key="2">
    <source>
        <dbReference type="EMBL" id="RDE71605.1"/>
    </source>
</evidence>
<feature type="chain" id="PRO_5032567211" description="DUF945 family protein" evidence="1">
    <location>
        <begin position="23"/>
        <end position="672"/>
    </location>
</feature>
<name>A0A8B2U8E3_9PAST</name>
<evidence type="ECO:0008006" key="4">
    <source>
        <dbReference type="Google" id="ProtNLM"/>
    </source>
</evidence>
<organism evidence="2 3">
    <name type="scientific">Aggregatibacter segnis</name>
    <dbReference type="NCBI Taxonomy" id="739"/>
    <lineage>
        <taxon>Bacteria</taxon>
        <taxon>Pseudomonadati</taxon>
        <taxon>Pseudomonadota</taxon>
        <taxon>Gammaproteobacteria</taxon>
        <taxon>Pasteurellales</taxon>
        <taxon>Pasteurellaceae</taxon>
        <taxon>Aggregatibacter</taxon>
    </lineage>
</organism>
<dbReference type="Proteomes" id="UP000253998">
    <property type="component" value="Unassembled WGS sequence"/>
</dbReference>
<proteinExistence type="predicted"/>
<accession>A0A8B2U8E3</accession>
<gene>
    <name evidence="2" type="ORF">DPV83_03280</name>
</gene>
<keyword evidence="1" id="KW-0732">Signal</keyword>
<evidence type="ECO:0000256" key="1">
    <source>
        <dbReference type="SAM" id="SignalP"/>
    </source>
</evidence>
<sequence>MSKKRKATLTLAAMIITLGGGAQFYTNQQVDQVLQKFPYSLDNQLSLNVTESAKNFFSRELTFSLENNDGQKTNIISTKLTALPFFITAESKLSEQLVRQLNKDLNITIDKNTINSKFSPVGDYLQSNILTDFRDFTNKTQALSVSLDFNAGTKNVALNANLSGFNYDKNSKLEQIGAQIKFVPVGENQYDISTLELNAKNAEWDLLNGENTKIQLKNTRYQFGVTKSADTDLRDLSTQLSSDTLRIANKERTTEESQTVINGITLNLQQHGVTSAVDFANEFKKQLNGEQNIKHVANFLSAVLTQNHTFNGTLSVKSVDAPKNQKPYFNLNEAKLNLTMANADLTKANLALQLNVADIKQTPEDQNKQWEAKGAQIVYQLDGYNLENKLAFIPLYLDALSIKNAPKEDNKTLLKLKKQWANTMAGSSNAEISLQAFNYQNVSLETLALKHQGSEENNQYRGNSTLSLKKLALSEAQAQMEDLAFNLPLTVNNVAQFAENQFCFGLTASLCSAYFTPETTQKLLGNQWKALDLASDNTTLTFNLNTYPTTKAYPVSIHLKGALKTTKDKQSIADMFIENMQSTTNIVLNKGLAETSDEESLKIKRASPFWQALLAELKPEERLFPIFIEEGDNYVLTLERDNNRFLINGKTVEELLKQHELMMDSSQSESND</sequence>
<dbReference type="EMBL" id="QEPM01000002">
    <property type="protein sequence ID" value="RDE71605.1"/>
    <property type="molecule type" value="Genomic_DNA"/>
</dbReference>
<dbReference type="RefSeq" id="WP_006718955.1">
    <property type="nucleotide sequence ID" value="NZ_CAURVT010000018.1"/>
</dbReference>
<feature type="signal peptide" evidence="1">
    <location>
        <begin position="1"/>
        <end position="22"/>
    </location>
</feature>
<dbReference type="GeneID" id="60800726"/>
<reference evidence="2 3" key="1">
    <citation type="submission" date="2018-05" db="EMBL/GenBank/DDBJ databases">
        <title>Draft Genome Sequences for a Diverse set of 7 Haemophilus Species.</title>
        <authorList>
            <person name="Nichols M."/>
            <person name="Topaz N."/>
            <person name="Wang X."/>
            <person name="Wang X."/>
            <person name="Boxrud D."/>
        </authorList>
    </citation>
    <scope>NUCLEOTIDE SEQUENCE [LARGE SCALE GENOMIC DNA]</scope>
    <source>
        <strain evidence="2 3">C2001002503</strain>
    </source>
</reference>